<dbReference type="EMBL" id="CP000083">
    <property type="protein sequence ID" value="AAZ24972.1"/>
    <property type="molecule type" value="Genomic_DNA"/>
</dbReference>
<gene>
    <name evidence="1" type="ordered locus">CPS_0192</name>
</gene>
<protein>
    <submittedName>
        <fullName evidence="1">Uncharacterized protein</fullName>
    </submittedName>
</protein>
<name>Q48AF3_COLP3</name>
<dbReference type="AlphaFoldDB" id="Q48AF3"/>
<organism evidence="1 2">
    <name type="scientific">Colwellia psychrerythraea (strain 34H / ATCC BAA-681)</name>
    <name type="common">Vibrio psychroerythus</name>
    <dbReference type="NCBI Taxonomy" id="167879"/>
    <lineage>
        <taxon>Bacteria</taxon>
        <taxon>Pseudomonadati</taxon>
        <taxon>Pseudomonadota</taxon>
        <taxon>Gammaproteobacteria</taxon>
        <taxon>Alteromonadales</taxon>
        <taxon>Colwelliaceae</taxon>
        <taxon>Colwellia</taxon>
    </lineage>
</organism>
<dbReference type="Proteomes" id="UP000000547">
    <property type="component" value="Chromosome"/>
</dbReference>
<evidence type="ECO:0000313" key="1">
    <source>
        <dbReference type="EMBL" id="AAZ24972.1"/>
    </source>
</evidence>
<reference evidence="1" key="1">
    <citation type="journal article" date="2005" name="Proc. Natl. Acad. Sci. U.S.A.">
        <title>The psychrophilic lifestyle as revealed by the genome sequence of Colwellia psychrerythraea 34H through genomic and proteomic analyses.</title>
        <authorList>
            <person name="Methe B.A."/>
            <person name="Nelson K.E."/>
            <person name="Deming J.W."/>
            <person name="Momen B."/>
            <person name="Melamud E."/>
            <person name="Zhang X."/>
            <person name="Moult J."/>
            <person name="Madupu R."/>
            <person name="Nelson W.C."/>
            <person name="Dodson R.J."/>
            <person name="Brinkac L.M."/>
            <person name="Daugherty S.C."/>
            <person name="Durkin A.S."/>
            <person name="DeBoy R.T."/>
            <person name="Kolonay J.F."/>
            <person name="Sullivan S.A."/>
            <person name="Zhou L."/>
            <person name="Davidsen T.M."/>
            <person name="Wu M."/>
            <person name="Huston A.L."/>
            <person name="Lewis M."/>
            <person name="Weaver B."/>
            <person name="Weidman J.F."/>
            <person name="Khouri H."/>
            <person name="Utterback T.R."/>
            <person name="Feldblyum T.V."/>
            <person name="Fraser C.M."/>
        </authorList>
    </citation>
    <scope>NUCLEOTIDE SEQUENCE [LARGE SCALE GENOMIC DNA]</scope>
    <source>
        <strain evidence="1">34H</strain>
    </source>
</reference>
<sequence>MVTPLIHSILLLCYRPMDYFALGRLKQQIHWVCILAYKQLKRDKIQFAAFRFASQF</sequence>
<proteinExistence type="predicted"/>
<dbReference type="KEGG" id="cps:CPS_0192"/>
<dbReference type="HOGENOM" id="CLU_3006414_0_0_6"/>
<evidence type="ECO:0000313" key="2">
    <source>
        <dbReference type="Proteomes" id="UP000000547"/>
    </source>
</evidence>
<accession>Q48AF3</accession>